<name>A0A2H0TYG9_9BACT</name>
<dbReference type="Gene3D" id="3.30.1490.190">
    <property type="match status" value="1"/>
</dbReference>
<evidence type="ECO:0000256" key="1">
    <source>
        <dbReference type="ARBA" id="ARBA00007957"/>
    </source>
</evidence>
<dbReference type="EMBL" id="PFBU01000053">
    <property type="protein sequence ID" value="PIR78264.1"/>
    <property type="molecule type" value="Genomic_DNA"/>
</dbReference>
<evidence type="ECO:0000256" key="4">
    <source>
        <dbReference type="ARBA" id="ARBA00023015"/>
    </source>
</evidence>
<feature type="binding site" evidence="7">
    <location>
        <position position="86"/>
    </location>
    <ligand>
        <name>Zn(2+)</name>
        <dbReference type="ChEBI" id="CHEBI:29105"/>
    </ligand>
</feature>
<keyword evidence="3 7" id="KW-0862">Zinc</keyword>
<protein>
    <recommendedName>
        <fullName evidence="11">Transcriptional repressor</fullName>
    </recommendedName>
</protein>
<accession>A0A2H0TYG9</accession>
<evidence type="ECO:0000256" key="8">
    <source>
        <dbReference type="PIRSR" id="PIRSR602481-2"/>
    </source>
</evidence>
<dbReference type="AlphaFoldDB" id="A0A2H0TYG9"/>
<evidence type="ECO:0000256" key="2">
    <source>
        <dbReference type="ARBA" id="ARBA00022491"/>
    </source>
</evidence>
<keyword evidence="6" id="KW-0804">Transcription</keyword>
<reference evidence="10" key="1">
    <citation type="submission" date="2017-09" db="EMBL/GenBank/DDBJ databases">
        <title>Depth-based differentiation of microbial function through sediment-hosted aquifers and enrichment of novel symbionts in the deep terrestrial subsurface.</title>
        <authorList>
            <person name="Probst A.J."/>
            <person name="Ladd B."/>
            <person name="Jarett J.K."/>
            <person name="Geller-Mcgrath D.E."/>
            <person name="Sieber C.M.K."/>
            <person name="Emerson J.B."/>
            <person name="Anantharaman K."/>
            <person name="Thomas B.C."/>
            <person name="Malmstrom R."/>
            <person name="Stieglmeier M."/>
            <person name="Klingl A."/>
            <person name="Woyke T."/>
            <person name="Ryan C.M."/>
            <person name="Banfield J.F."/>
        </authorList>
    </citation>
    <scope>NUCLEOTIDE SEQUENCE [LARGE SCALE GENOMIC DNA]</scope>
</reference>
<dbReference type="GO" id="GO:1900376">
    <property type="term" value="P:regulation of secondary metabolite biosynthetic process"/>
    <property type="evidence" value="ECO:0007669"/>
    <property type="project" value="TreeGrafter"/>
</dbReference>
<dbReference type="GO" id="GO:0000976">
    <property type="term" value="F:transcription cis-regulatory region binding"/>
    <property type="evidence" value="ECO:0007669"/>
    <property type="project" value="TreeGrafter"/>
</dbReference>
<comment type="caution">
    <text evidence="9">The sequence shown here is derived from an EMBL/GenBank/DDBJ whole genome shotgun (WGS) entry which is preliminary data.</text>
</comment>
<dbReference type="PANTHER" id="PTHR33202:SF7">
    <property type="entry name" value="FERRIC UPTAKE REGULATION PROTEIN"/>
    <property type="match status" value="1"/>
</dbReference>
<dbReference type="SUPFAM" id="SSF46785">
    <property type="entry name" value="Winged helix' DNA-binding domain"/>
    <property type="match status" value="1"/>
</dbReference>
<dbReference type="Pfam" id="PF01475">
    <property type="entry name" value="FUR"/>
    <property type="match status" value="1"/>
</dbReference>
<keyword evidence="4" id="KW-0805">Transcription regulation</keyword>
<comment type="similarity">
    <text evidence="1">Belongs to the Fur family.</text>
</comment>
<evidence type="ECO:0008006" key="11">
    <source>
        <dbReference type="Google" id="ProtNLM"/>
    </source>
</evidence>
<proteinExistence type="inferred from homology"/>
<dbReference type="Gene3D" id="1.10.10.10">
    <property type="entry name" value="Winged helix-like DNA-binding domain superfamily/Winged helix DNA-binding domain"/>
    <property type="match status" value="1"/>
</dbReference>
<keyword evidence="7" id="KW-0479">Metal-binding</keyword>
<keyword evidence="5" id="KW-0238">DNA-binding</keyword>
<feature type="binding site" evidence="7">
    <location>
        <position position="89"/>
    </location>
    <ligand>
        <name>Zn(2+)</name>
        <dbReference type="ChEBI" id="CHEBI:29105"/>
    </ligand>
</feature>
<dbReference type="GO" id="GO:0008270">
    <property type="term" value="F:zinc ion binding"/>
    <property type="evidence" value="ECO:0007669"/>
    <property type="project" value="TreeGrafter"/>
</dbReference>
<dbReference type="InterPro" id="IPR002481">
    <property type="entry name" value="FUR"/>
</dbReference>
<dbReference type="InterPro" id="IPR036388">
    <property type="entry name" value="WH-like_DNA-bd_sf"/>
</dbReference>
<evidence type="ECO:0000256" key="6">
    <source>
        <dbReference type="ARBA" id="ARBA00023163"/>
    </source>
</evidence>
<evidence type="ECO:0000256" key="5">
    <source>
        <dbReference type="ARBA" id="ARBA00023125"/>
    </source>
</evidence>
<dbReference type="PANTHER" id="PTHR33202">
    <property type="entry name" value="ZINC UPTAKE REGULATION PROTEIN"/>
    <property type="match status" value="1"/>
</dbReference>
<feature type="binding site" evidence="7">
    <location>
        <position position="123"/>
    </location>
    <ligand>
        <name>Zn(2+)</name>
        <dbReference type="ChEBI" id="CHEBI:29105"/>
    </ligand>
</feature>
<dbReference type="GO" id="GO:0003700">
    <property type="term" value="F:DNA-binding transcription factor activity"/>
    <property type="evidence" value="ECO:0007669"/>
    <property type="project" value="InterPro"/>
</dbReference>
<feature type="binding site" evidence="8">
    <location>
        <position position="112"/>
    </location>
    <ligand>
        <name>Fe cation</name>
        <dbReference type="ChEBI" id="CHEBI:24875"/>
    </ligand>
</feature>
<organism evidence="9 10">
    <name type="scientific">Candidatus Magasanikbacteria bacterium CG10_big_fil_rev_8_21_14_0_10_36_16</name>
    <dbReference type="NCBI Taxonomy" id="1974645"/>
    <lineage>
        <taxon>Bacteria</taxon>
        <taxon>Candidatus Magasanikiibacteriota</taxon>
    </lineage>
</organism>
<comment type="cofactor">
    <cofactor evidence="8">
        <name>Mn(2+)</name>
        <dbReference type="ChEBI" id="CHEBI:29035"/>
    </cofactor>
    <cofactor evidence="8">
        <name>Fe(2+)</name>
        <dbReference type="ChEBI" id="CHEBI:29033"/>
    </cofactor>
    <text evidence="8">Binds 1 Mn(2+) or Fe(2+) ion per subunit.</text>
</comment>
<evidence type="ECO:0000256" key="3">
    <source>
        <dbReference type="ARBA" id="ARBA00022833"/>
    </source>
</evidence>
<keyword evidence="8" id="KW-0408">Iron</keyword>
<evidence type="ECO:0000313" key="10">
    <source>
        <dbReference type="Proteomes" id="UP000230852"/>
    </source>
</evidence>
<gene>
    <name evidence="9" type="ORF">COU28_02665</name>
</gene>
<dbReference type="Proteomes" id="UP000230852">
    <property type="component" value="Unassembled WGS sequence"/>
</dbReference>
<evidence type="ECO:0000256" key="7">
    <source>
        <dbReference type="PIRSR" id="PIRSR602481-1"/>
    </source>
</evidence>
<dbReference type="GO" id="GO:0045892">
    <property type="term" value="P:negative regulation of DNA-templated transcription"/>
    <property type="evidence" value="ECO:0007669"/>
    <property type="project" value="TreeGrafter"/>
</dbReference>
<dbReference type="InterPro" id="IPR036390">
    <property type="entry name" value="WH_DNA-bd_sf"/>
</dbReference>
<feature type="binding site" evidence="7">
    <location>
        <position position="120"/>
    </location>
    <ligand>
        <name>Zn(2+)</name>
        <dbReference type="ChEBI" id="CHEBI:29105"/>
    </ligand>
</feature>
<dbReference type="InterPro" id="IPR043135">
    <property type="entry name" value="Fur_C"/>
</dbReference>
<evidence type="ECO:0000313" key="9">
    <source>
        <dbReference type="EMBL" id="PIR78264.1"/>
    </source>
</evidence>
<comment type="cofactor">
    <cofactor evidence="7">
        <name>Zn(2+)</name>
        <dbReference type="ChEBI" id="CHEBI:29105"/>
    </cofactor>
    <text evidence="7">Binds 1 zinc ion per subunit.</text>
</comment>
<sequence length="125" mass="14366">MKDILAQLKNSGYKLTQPRKKVLDVLLHNHQAMSAQDIHQRIQTVNKASVYRVLKLLQDLGLLNIESINNEKLYCLTKEPHHHVICKKCGYSEEVACTYSFGDFKNFTHVQHQLTLTGLCKKCSK</sequence>
<keyword evidence="2" id="KW-0678">Repressor</keyword>